<keyword evidence="19" id="KW-1185">Reference proteome</keyword>
<dbReference type="SUPFAM" id="SSF102735">
    <property type="entry name" value="Trigger factor ribosome-binding domain"/>
    <property type="match status" value="1"/>
</dbReference>
<evidence type="ECO:0000256" key="16">
    <source>
        <dbReference type="SAM" id="MobiDB-lite"/>
    </source>
</evidence>
<dbReference type="InterPro" id="IPR008881">
    <property type="entry name" value="Trigger_fac_ribosome-bd_bac"/>
</dbReference>
<dbReference type="Gene3D" id="3.30.70.1050">
    <property type="entry name" value="Trigger factor ribosome-binding domain"/>
    <property type="match status" value="1"/>
</dbReference>
<keyword evidence="15" id="KW-0175">Coiled coil</keyword>
<evidence type="ECO:0000256" key="15">
    <source>
        <dbReference type="SAM" id="Coils"/>
    </source>
</evidence>
<dbReference type="GO" id="GO:0003755">
    <property type="term" value="F:peptidyl-prolyl cis-trans isomerase activity"/>
    <property type="evidence" value="ECO:0007669"/>
    <property type="project" value="UniProtKB-UniRule"/>
</dbReference>
<dbReference type="InterPro" id="IPR008880">
    <property type="entry name" value="Trigger_fac_C"/>
</dbReference>
<dbReference type="EMBL" id="AP009608">
    <property type="protein sequence ID" value="BAH69461.1"/>
    <property type="molecule type" value="Genomic_DNA"/>
</dbReference>
<evidence type="ECO:0000256" key="6">
    <source>
        <dbReference type="ARBA" id="ARBA00023110"/>
    </source>
</evidence>
<protein>
    <recommendedName>
        <fullName evidence="4 12">Trigger factor</fullName>
        <shortName evidence="12">TF</shortName>
        <ecNumber evidence="3 12">5.2.1.8</ecNumber>
    </recommendedName>
    <alternativeName>
        <fullName evidence="11 12">PPIase</fullName>
    </alternativeName>
</protein>
<gene>
    <name evidence="12" type="primary">tig</name>
    <name evidence="18" type="ordered locus">MBIO_0196</name>
</gene>
<dbReference type="Gene3D" id="1.10.3120.10">
    <property type="entry name" value="Trigger factor, C-terminal domain"/>
    <property type="match status" value="1"/>
</dbReference>
<dbReference type="GO" id="GO:0006457">
    <property type="term" value="P:protein folding"/>
    <property type="evidence" value="ECO:0007669"/>
    <property type="project" value="UniProtKB-UniRule"/>
</dbReference>
<feature type="coiled-coil region" evidence="15">
    <location>
        <begin position="326"/>
        <end position="353"/>
    </location>
</feature>
<dbReference type="InterPro" id="IPR005215">
    <property type="entry name" value="Trig_fac"/>
</dbReference>
<comment type="catalytic activity">
    <reaction evidence="1 12 13">
        <text>[protein]-peptidylproline (omega=180) = [protein]-peptidylproline (omega=0)</text>
        <dbReference type="Rhea" id="RHEA:16237"/>
        <dbReference type="Rhea" id="RHEA-COMP:10747"/>
        <dbReference type="Rhea" id="RHEA-COMP:10748"/>
        <dbReference type="ChEBI" id="CHEBI:83833"/>
        <dbReference type="ChEBI" id="CHEBI:83834"/>
        <dbReference type="EC" id="5.2.1.8"/>
    </reaction>
</comment>
<proteinExistence type="inferred from homology"/>
<sequence length="511" mass="59186">MRRIMAENNKKFTIDEKKSELVYTLEINGKEWEKLYADAKAKEVKNIKIPGFRPGKAPQHEIEKRVNPLSVASEVVDQYWRNNHDRLKEELLKENKRIAFIPKIDLKDLDPKKGATLEITFPLLPDFEKIQIKSPKTKFELIKIEKKDIEDWIAQQLEKNALLLPLKKDEKTKDGDTVTIDYKGFIKDEPFDGGEAQGFDLKLGSHTFIDTFEDQLIGKKIGWKGEVKVTFPKEYAVEKLKGQPATFEVEIKDAKRREKVELTDKNFGTVRLAKMSEAKNAAEVKKEVQLLLEIGALDESIENYFNELVEEFDRKNDFIIHKAFIKEDVKKSLSELESNLKQQKIKLHEYLELLGQTKEQLMDLLAKDHSSKVKKQTISTEIVKQVKPEFHKDKFAFRILSLAYNTGLDTKFIEDTFFDEKGEIKSSVNAMDTLKTFIIIEKVLEKFDKNGFATYLKSKEAFSKELDKRVKAYTKKREEELAKGEKEAKKEESKPQPTKKAAAKKTTKNKN</sequence>
<evidence type="ECO:0000256" key="13">
    <source>
        <dbReference type="PROSITE-ProRule" id="PRU00277"/>
    </source>
</evidence>
<evidence type="ECO:0000256" key="1">
    <source>
        <dbReference type="ARBA" id="ARBA00000971"/>
    </source>
</evidence>
<dbReference type="InterPro" id="IPR001179">
    <property type="entry name" value="PPIase_FKBP_dom"/>
</dbReference>
<evidence type="ECO:0000256" key="11">
    <source>
        <dbReference type="ARBA" id="ARBA00029986"/>
    </source>
</evidence>
<dbReference type="HOGENOM" id="CLU_033058_3_2_14"/>
<evidence type="ECO:0000256" key="10">
    <source>
        <dbReference type="ARBA" id="ARBA00024849"/>
    </source>
</evidence>
<dbReference type="SUPFAM" id="SSF109998">
    <property type="entry name" value="Triger factor/SurA peptide-binding domain-like"/>
    <property type="match status" value="1"/>
</dbReference>
<dbReference type="Pfam" id="PF05697">
    <property type="entry name" value="Trigger_N"/>
    <property type="match status" value="1"/>
</dbReference>
<dbReference type="SUPFAM" id="SSF54534">
    <property type="entry name" value="FKBP-like"/>
    <property type="match status" value="1"/>
</dbReference>
<feature type="domain" description="PPIase FKBP-type" evidence="17">
    <location>
        <begin position="175"/>
        <end position="266"/>
    </location>
</feature>
<accession>C4XE89</accession>
<dbReference type="GO" id="GO:0051301">
    <property type="term" value="P:cell division"/>
    <property type="evidence" value="ECO:0007669"/>
    <property type="project" value="UniProtKB-KW"/>
</dbReference>
<name>C4XE89_MYCFP</name>
<comment type="function">
    <text evidence="10 12">Involved in protein export. Acts as a chaperone by maintaining the newly synthesized protein in an open conformation. Functions as a peptidyl-prolyl cis-trans isomerase.</text>
</comment>
<evidence type="ECO:0000256" key="4">
    <source>
        <dbReference type="ARBA" id="ARBA00016902"/>
    </source>
</evidence>
<evidence type="ECO:0000259" key="17">
    <source>
        <dbReference type="PROSITE" id="PS50059"/>
    </source>
</evidence>
<reference evidence="18 19" key="1">
    <citation type="journal article" date="2009" name="Curr. Microbiol.">
        <title>Molecular cloning and expression of a novel cholinephosphotransferase involved in glycoglycerophospholipid biosynthesis of Mycoplasma fermentans.</title>
        <authorList>
            <person name="Ishida N."/>
            <person name="Irikura D."/>
            <person name="Matsuda K."/>
            <person name="Sato S."/>
            <person name="Asano K."/>
        </authorList>
    </citation>
    <scope>NUCLEOTIDE SEQUENCE [LARGE SCALE GENOMIC DNA]</scope>
    <source>
        <strain evidence="19">ATCC 19989 / NBRC 14854 / NCTC 10117 / PG18</strain>
    </source>
</reference>
<evidence type="ECO:0000313" key="19">
    <source>
        <dbReference type="Proteomes" id="UP000006810"/>
    </source>
</evidence>
<evidence type="ECO:0000256" key="12">
    <source>
        <dbReference type="HAMAP-Rule" id="MF_00303"/>
    </source>
</evidence>
<keyword evidence="7 12" id="KW-0143">Chaperone</keyword>
<keyword evidence="5 12" id="KW-0132">Cell division</keyword>
<comment type="similarity">
    <text evidence="2 12 14">Belongs to the FKBP-type PPIase family. Tig subfamily.</text>
</comment>
<dbReference type="PROSITE" id="PS50059">
    <property type="entry name" value="FKBP_PPIASE"/>
    <property type="match status" value="1"/>
</dbReference>
<dbReference type="AlphaFoldDB" id="C4XE89"/>
<dbReference type="InterPro" id="IPR046357">
    <property type="entry name" value="PPIase_dom_sf"/>
</dbReference>
<dbReference type="Proteomes" id="UP000006810">
    <property type="component" value="Chromosome"/>
</dbReference>
<comment type="subcellular location">
    <subcellularLocation>
        <location evidence="12">Cytoplasm</location>
    </subcellularLocation>
    <text evidence="12">About half TF is bound to the ribosome near the polypeptide exit tunnel while the other half is free in the cytoplasm.</text>
</comment>
<dbReference type="EC" id="5.2.1.8" evidence="3 12"/>
<keyword evidence="8 12" id="KW-0413">Isomerase</keyword>
<dbReference type="Pfam" id="PF00254">
    <property type="entry name" value="FKBP_C"/>
    <property type="match status" value="1"/>
</dbReference>
<feature type="compositionally biased region" description="Basic residues" evidence="16">
    <location>
        <begin position="501"/>
        <end position="511"/>
    </location>
</feature>
<dbReference type="eggNOG" id="COG0544">
    <property type="taxonomic scope" value="Bacteria"/>
</dbReference>
<dbReference type="InterPro" id="IPR036611">
    <property type="entry name" value="Trigger_fac_ribosome-bd_sf"/>
</dbReference>
<dbReference type="InterPro" id="IPR037041">
    <property type="entry name" value="Trigger_fac_C_sf"/>
</dbReference>
<dbReference type="Gene3D" id="3.10.50.40">
    <property type="match status" value="1"/>
</dbReference>
<evidence type="ECO:0000256" key="9">
    <source>
        <dbReference type="ARBA" id="ARBA00023306"/>
    </source>
</evidence>
<evidence type="ECO:0000256" key="14">
    <source>
        <dbReference type="RuleBase" id="RU003914"/>
    </source>
</evidence>
<dbReference type="GO" id="GO:0015031">
    <property type="term" value="P:protein transport"/>
    <property type="evidence" value="ECO:0007669"/>
    <property type="project" value="UniProtKB-UniRule"/>
</dbReference>
<dbReference type="PATRIC" id="fig|496833.3.peg.618"/>
<evidence type="ECO:0000256" key="7">
    <source>
        <dbReference type="ARBA" id="ARBA00023186"/>
    </source>
</evidence>
<keyword evidence="12" id="KW-0963">Cytoplasm</keyword>
<dbReference type="HAMAP" id="MF_00303">
    <property type="entry name" value="Trigger_factor_Tig"/>
    <property type="match status" value="1"/>
</dbReference>
<dbReference type="NCBIfam" id="TIGR00115">
    <property type="entry name" value="tig"/>
    <property type="match status" value="1"/>
</dbReference>
<keyword evidence="6 12" id="KW-0697">Rotamase</keyword>
<dbReference type="FunFam" id="3.10.50.40:FF:000001">
    <property type="entry name" value="Trigger factor"/>
    <property type="match status" value="1"/>
</dbReference>
<keyword evidence="9 12" id="KW-0131">Cell cycle</keyword>
<dbReference type="KEGG" id="mfp:MBIO_0196"/>
<evidence type="ECO:0000256" key="2">
    <source>
        <dbReference type="ARBA" id="ARBA00005464"/>
    </source>
</evidence>
<feature type="region of interest" description="Disordered" evidence="16">
    <location>
        <begin position="481"/>
        <end position="511"/>
    </location>
</feature>
<evidence type="ECO:0000256" key="8">
    <source>
        <dbReference type="ARBA" id="ARBA00023235"/>
    </source>
</evidence>
<evidence type="ECO:0000256" key="5">
    <source>
        <dbReference type="ARBA" id="ARBA00022618"/>
    </source>
</evidence>
<dbReference type="Pfam" id="PF05698">
    <property type="entry name" value="Trigger_C"/>
    <property type="match status" value="1"/>
</dbReference>
<evidence type="ECO:0000256" key="3">
    <source>
        <dbReference type="ARBA" id="ARBA00013194"/>
    </source>
</evidence>
<dbReference type="InterPro" id="IPR027304">
    <property type="entry name" value="Trigger_fact/SurA_dom_sf"/>
</dbReference>
<dbReference type="GO" id="GO:0005737">
    <property type="term" value="C:cytoplasm"/>
    <property type="evidence" value="ECO:0007669"/>
    <property type="project" value="UniProtKB-SubCell"/>
</dbReference>
<feature type="compositionally biased region" description="Basic and acidic residues" evidence="16">
    <location>
        <begin position="481"/>
        <end position="494"/>
    </location>
</feature>
<organism evidence="18 19">
    <name type="scientific">Mycoplasmopsis fermentans (strain ATCC 19989 / NBRC 14854 / NCTC 10117 / PG18)</name>
    <name type="common">Mycoplasma fermentans</name>
    <dbReference type="NCBI Taxonomy" id="496833"/>
    <lineage>
        <taxon>Bacteria</taxon>
        <taxon>Bacillati</taxon>
        <taxon>Mycoplasmatota</taxon>
        <taxon>Mycoplasmoidales</taxon>
        <taxon>Metamycoplasmataceae</taxon>
        <taxon>Mycoplasmopsis</taxon>
    </lineage>
</organism>
<evidence type="ECO:0000313" key="18">
    <source>
        <dbReference type="EMBL" id="BAH69461.1"/>
    </source>
</evidence>
<comment type="domain">
    <text evidence="12">Consists of 3 domains; the N-terminus binds the ribosome, the middle domain has PPIase activity, while the C-terminus has intrinsic chaperone activity on its own.</text>
</comment>